<sequence>MSDELASIAGLAPAVLMDVGEEKEVGSATSKSVYKVKRHPDHYFCSCPAWRNQKGVATDARTCKHLKALLGDAYENARILAKGGEVKPAASKAKAKAAPKAKAEPKAKAPAKAKAAPKAKPAVKAKAAPKTTARGRKAAAVKEEDDDDDVGEGEDDDEHEDEEEEEEEEAEPPAKKARTTRGAKATAKATASKAKAPTARSRGGKKEKVKEDEVEDEEEGVKDKEDVKEEEPEDDGAMDVDVDGAGADPNDELAVINGVRPLILLADEETREVGSKTSKSVYKVKRTMGHYYCTCPAWRNQKGVETNNRSCKHIKELLGEAYEAARLARGSSGSSSSGATSGAKPVSKATRPTSSRAAAAAAKVKPESKATIAKKPASKAAVTVKPESKAKPESKKPASKGKAAPAARAGTKRKKAESDIEEEDEAGEGDDGEGEAEVGGDEEEVEAEAEVKAEAKEEEVKEEVEDGMDVDDAGEGDELAVINGVRPNILLADEETREVGSKTSKSVYKVKRTLGHYYCTCPAWRNQKGVETSARSCKHIKELLGEKYEEARIARAQAGGAHAPVSKAGPESKVKPESKAKPESKVKPASKAKGKAKVEPVEEQDEDEAEAEGEDEDGEGEDDEGEEGEEEGAEPVDGDELAVINGVKPNFYMKDGDETTVKSLTSSSSYKVKRTWDHYYCACPAWRNQAGAPVNARSCKHLASLLGAEYETARLQWKNPGGPIPKAPGAKKGKAKGKDGDGEEGEGIPGLLLATKWDIEGGADPTGWWISEKLDGVRAYYDGKGGFWSRLGNPFAPPQWFTDALPKGVTLDGELFAGRGQFQDTVSIVKSANSPHWKNVSFQVFDVPSKGEAPFEERIEYLRELFEYDVEVTVEEEGEGEKEGGEKKKKSYKCEHVKVLEQVAAKSKEHVVEKLKEVEGLGGEGVMLRKPGSKYEGTRSSSLMKVKTFFDAEAIVTGYAAGKGKHAGSTGALQCKMASGKTFAVGSGLSDKQRKNPPKVGSIIVYRFQELTRDGVPRFPTFVGEAADKTEPKDAEVPAARRVGAGGDDA</sequence>
<accession>A0A4Y7TF26</accession>
<keyword evidence="5" id="KW-0234">DNA repair</keyword>
<name>A0A4Y7TF26_COPMI</name>
<feature type="compositionally biased region" description="Acidic residues" evidence="7">
    <location>
        <begin position="601"/>
        <end position="640"/>
    </location>
</feature>
<evidence type="ECO:0000256" key="1">
    <source>
        <dbReference type="ARBA" id="ARBA00001968"/>
    </source>
</evidence>
<feature type="compositionally biased region" description="Acidic residues" evidence="7">
    <location>
        <begin position="460"/>
        <end position="474"/>
    </location>
</feature>
<feature type="region of interest" description="Disordered" evidence="7">
    <location>
        <begin position="330"/>
        <end position="474"/>
    </location>
</feature>
<feature type="region of interest" description="Disordered" evidence="7">
    <location>
        <begin position="717"/>
        <end position="745"/>
    </location>
</feature>
<evidence type="ECO:0000256" key="5">
    <source>
        <dbReference type="ARBA" id="ARBA00023204"/>
    </source>
</evidence>
<keyword evidence="3" id="KW-0235">DNA replication</keyword>
<dbReference type="PROSITE" id="PS00333">
    <property type="entry name" value="DNA_LIGASE_A2"/>
    <property type="match status" value="1"/>
</dbReference>
<keyword evidence="6" id="KW-0862">Zinc</keyword>
<dbReference type="Pfam" id="PF14743">
    <property type="entry name" value="DNA_ligase_OB_2"/>
    <property type="match status" value="1"/>
</dbReference>
<dbReference type="PANTHER" id="PTHR47810">
    <property type="entry name" value="DNA LIGASE"/>
    <property type="match status" value="1"/>
</dbReference>
<feature type="compositionally biased region" description="Acidic residues" evidence="7">
    <location>
        <begin position="419"/>
        <end position="448"/>
    </location>
</feature>
<dbReference type="InterPro" id="IPR050326">
    <property type="entry name" value="NAD_dep_DNA_ligaseB"/>
</dbReference>
<dbReference type="InterPro" id="IPR007527">
    <property type="entry name" value="Znf_SWIM"/>
</dbReference>
<organism evidence="9 10">
    <name type="scientific">Coprinellus micaceus</name>
    <name type="common">Glistening ink-cap mushroom</name>
    <name type="synonym">Coprinus micaceus</name>
    <dbReference type="NCBI Taxonomy" id="71717"/>
    <lineage>
        <taxon>Eukaryota</taxon>
        <taxon>Fungi</taxon>
        <taxon>Dikarya</taxon>
        <taxon>Basidiomycota</taxon>
        <taxon>Agaricomycotina</taxon>
        <taxon>Agaricomycetes</taxon>
        <taxon>Agaricomycetidae</taxon>
        <taxon>Agaricales</taxon>
        <taxon>Agaricineae</taxon>
        <taxon>Psathyrellaceae</taxon>
        <taxon>Coprinellus</taxon>
    </lineage>
</organism>
<dbReference type="GO" id="GO:0008270">
    <property type="term" value="F:zinc ion binding"/>
    <property type="evidence" value="ECO:0007669"/>
    <property type="project" value="UniProtKB-KW"/>
</dbReference>
<feature type="compositionally biased region" description="Acidic residues" evidence="7">
    <location>
        <begin position="143"/>
        <end position="171"/>
    </location>
</feature>
<dbReference type="AlphaFoldDB" id="A0A4Y7TF26"/>
<dbReference type="Gene3D" id="3.30.470.30">
    <property type="entry name" value="DNA ligase/mRNA capping enzyme"/>
    <property type="match status" value="1"/>
</dbReference>
<feature type="region of interest" description="Disordered" evidence="7">
    <location>
        <begin position="1025"/>
        <end position="1050"/>
    </location>
</feature>
<feature type="compositionally biased region" description="Low complexity" evidence="7">
    <location>
        <begin position="182"/>
        <end position="201"/>
    </location>
</feature>
<feature type="domain" description="SWIM-type" evidence="8">
    <location>
        <begin position="282"/>
        <end position="322"/>
    </location>
</feature>
<keyword evidence="6" id="KW-0479">Metal-binding</keyword>
<dbReference type="EMBL" id="QPFP01000016">
    <property type="protein sequence ID" value="TEB32129.1"/>
    <property type="molecule type" value="Genomic_DNA"/>
</dbReference>
<dbReference type="OrthoDB" id="411785at2759"/>
<dbReference type="InterPro" id="IPR012310">
    <property type="entry name" value="DNA_ligase_ATP-dep_cent"/>
</dbReference>
<dbReference type="SUPFAM" id="SSF56091">
    <property type="entry name" value="DNA ligase/mRNA capping enzyme, catalytic domain"/>
    <property type="match status" value="1"/>
</dbReference>
<comment type="caution">
    <text evidence="9">The sequence shown here is derived from an EMBL/GenBank/DDBJ whole genome shotgun (WGS) entry which is preliminary data.</text>
</comment>
<evidence type="ECO:0000256" key="7">
    <source>
        <dbReference type="SAM" id="MobiDB-lite"/>
    </source>
</evidence>
<feature type="compositionally biased region" description="Acidic residues" evidence="7">
    <location>
        <begin position="228"/>
        <end position="240"/>
    </location>
</feature>
<dbReference type="SUPFAM" id="SSF50249">
    <property type="entry name" value="Nucleic acid-binding proteins"/>
    <property type="match status" value="1"/>
</dbReference>
<feature type="compositionally biased region" description="Basic residues" evidence="7">
    <location>
        <begin position="109"/>
        <end position="123"/>
    </location>
</feature>
<dbReference type="CDD" id="cd08041">
    <property type="entry name" value="OBF_kDNA_ligase_like"/>
    <property type="match status" value="1"/>
</dbReference>
<evidence type="ECO:0000256" key="4">
    <source>
        <dbReference type="ARBA" id="ARBA00022763"/>
    </source>
</evidence>
<feature type="region of interest" description="Disordered" evidence="7">
    <location>
        <begin position="84"/>
        <end position="240"/>
    </location>
</feature>
<dbReference type="GO" id="GO:0005524">
    <property type="term" value="F:ATP binding"/>
    <property type="evidence" value="ECO:0007669"/>
    <property type="project" value="InterPro"/>
</dbReference>
<dbReference type="GO" id="GO:0006281">
    <property type="term" value="P:DNA repair"/>
    <property type="evidence" value="ECO:0007669"/>
    <property type="project" value="UniProtKB-KW"/>
</dbReference>
<feature type="compositionally biased region" description="Low complexity" evidence="7">
    <location>
        <begin position="400"/>
        <end position="409"/>
    </location>
</feature>
<dbReference type="InterPro" id="IPR029319">
    <property type="entry name" value="DNA_ligase_OB"/>
</dbReference>
<keyword evidence="2" id="KW-0436">Ligase</keyword>
<evidence type="ECO:0000256" key="6">
    <source>
        <dbReference type="PROSITE-ProRule" id="PRU00325"/>
    </source>
</evidence>
<feature type="compositionally biased region" description="Basic and acidic residues" evidence="7">
    <location>
        <begin position="449"/>
        <end position="459"/>
    </location>
</feature>
<dbReference type="CDD" id="cd07896">
    <property type="entry name" value="Adenylation_kDNA_ligase_like"/>
    <property type="match status" value="1"/>
</dbReference>
<reference evidence="9 10" key="1">
    <citation type="journal article" date="2019" name="Nat. Ecol. Evol.">
        <title>Megaphylogeny resolves global patterns of mushroom evolution.</title>
        <authorList>
            <person name="Varga T."/>
            <person name="Krizsan K."/>
            <person name="Foldi C."/>
            <person name="Dima B."/>
            <person name="Sanchez-Garcia M."/>
            <person name="Sanchez-Ramirez S."/>
            <person name="Szollosi G.J."/>
            <person name="Szarkandi J.G."/>
            <person name="Papp V."/>
            <person name="Albert L."/>
            <person name="Andreopoulos W."/>
            <person name="Angelini C."/>
            <person name="Antonin V."/>
            <person name="Barry K.W."/>
            <person name="Bougher N.L."/>
            <person name="Buchanan P."/>
            <person name="Buyck B."/>
            <person name="Bense V."/>
            <person name="Catcheside P."/>
            <person name="Chovatia M."/>
            <person name="Cooper J."/>
            <person name="Damon W."/>
            <person name="Desjardin D."/>
            <person name="Finy P."/>
            <person name="Geml J."/>
            <person name="Haridas S."/>
            <person name="Hughes K."/>
            <person name="Justo A."/>
            <person name="Karasinski D."/>
            <person name="Kautmanova I."/>
            <person name="Kiss B."/>
            <person name="Kocsube S."/>
            <person name="Kotiranta H."/>
            <person name="LaButti K.M."/>
            <person name="Lechner B.E."/>
            <person name="Liimatainen K."/>
            <person name="Lipzen A."/>
            <person name="Lukacs Z."/>
            <person name="Mihaltcheva S."/>
            <person name="Morgado L.N."/>
            <person name="Niskanen T."/>
            <person name="Noordeloos M.E."/>
            <person name="Ohm R.A."/>
            <person name="Ortiz-Santana B."/>
            <person name="Ovrebo C."/>
            <person name="Racz N."/>
            <person name="Riley R."/>
            <person name="Savchenko A."/>
            <person name="Shiryaev A."/>
            <person name="Soop K."/>
            <person name="Spirin V."/>
            <person name="Szebenyi C."/>
            <person name="Tomsovsky M."/>
            <person name="Tulloss R.E."/>
            <person name="Uehling J."/>
            <person name="Grigoriev I.V."/>
            <person name="Vagvolgyi C."/>
            <person name="Papp T."/>
            <person name="Martin F.M."/>
            <person name="Miettinen O."/>
            <person name="Hibbett D.S."/>
            <person name="Nagy L.G."/>
        </authorList>
    </citation>
    <scope>NUCLEOTIDE SEQUENCE [LARGE SCALE GENOMIC DNA]</scope>
    <source>
        <strain evidence="9 10">FP101781</strain>
    </source>
</reference>
<dbReference type="Pfam" id="PF01068">
    <property type="entry name" value="DNA_ligase_A_M"/>
    <property type="match status" value="1"/>
</dbReference>
<feature type="compositionally biased region" description="Low complexity" evidence="7">
    <location>
        <begin position="330"/>
        <end position="363"/>
    </location>
</feature>
<feature type="domain" description="SWIM-type" evidence="8">
    <location>
        <begin position="670"/>
        <end position="710"/>
    </location>
</feature>
<feature type="region of interest" description="Disordered" evidence="7">
    <location>
        <begin position="558"/>
        <end position="640"/>
    </location>
</feature>
<dbReference type="PANTHER" id="PTHR47810:SF1">
    <property type="entry name" value="DNA LIGASE B"/>
    <property type="match status" value="1"/>
</dbReference>
<evidence type="ECO:0000259" key="8">
    <source>
        <dbReference type="PROSITE" id="PS50966"/>
    </source>
</evidence>
<protein>
    <recommendedName>
        <fullName evidence="8">SWIM-type domain-containing protein</fullName>
    </recommendedName>
</protein>
<keyword evidence="10" id="KW-1185">Reference proteome</keyword>
<keyword evidence="6" id="KW-0863">Zinc-finger</keyword>
<proteinExistence type="predicted"/>
<dbReference type="InterPro" id="IPR012340">
    <property type="entry name" value="NA-bd_OB-fold"/>
</dbReference>
<dbReference type="InterPro" id="IPR016059">
    <property type="entry name" value="DNA_ligase_ATP-dep_CS"/>
</dbReference>
<comment type="cofactor">
    <cofactor evidence="1">
        <name>a divalent metal cation</name>
        <dbReference type="ChEBI" id="CHEBI:60240"/>
    </cofactor>
</comment>
<dbReference type="PROSITE" id="PS50966">
    <property type="entry name" value="ZF_SWIM"/>
    <property type="match status" value="4"/>
</dbReference>
<feature type="compositionally biased region" description="Basic and acidic residues" evidence="7">
    <location>
        <begin position="570"/>
        <end position="586"/>
    </location>
</feature>
<evidence type="ECO:0000256" key="2">
    <source>
        <dbReference type="ARBA" id="ARBA00022598"/>
    </source>
</evidence>
<feature type="compositionally biased region" description="Basic and acidic residues" evidence="7">
    <location>
        <begin position="1026"/>
        <end position="1036"/>
    </location>
</feature>
<dbReference type="GO" id="GO:0003910">
    <property type="term" value="F:DNA ligase (ATP) activity"/>
    <property type="evidence" value="ECO:0007669"/>
    <property type="project" value="InterPro"/>
</dbReference>
<dbReference type="STRING" id="71717.A0A4Y7TF26"/>
<dbReference type="GO" id="GO:0006260">
    <property type="term" value="P:DNA replication"/>
    <property type="evidence" value="ECO:0007669"/>
    <property type="project" value="UniProtKB-KW"/>
</dbReference>
<evidence type="ECO:0000313" key="9">
    <source>
        <dbReference type="EMBL" id="TEB32129.1"/>
    </source>
</evidence>
<feature type="domain" description="SWIM-type" evidence="8">
    <location>
        <begin position="34"/>
        <end position="74"/>
    </location>
</feature>
<dbReference type="Proteomes" id="UP000298030">
    <property type="component" value="Unassembled WGS sequence"/>
</dbReference>
<evidence type="ECO:0000256" key="3">
    <source>
        <dbReference type="ARBA" id="ARBA00022705"/>
    </source>
</evidence>
<keyword evidence="4" id="KW-0227">DNA damage</keyword>
<feature type="domain" description="SWIM-type" evidence="8">
    <location>
        <begin position="508"/>
        <end position="548"/>
    </location>
</feature>
<dbReference type="Gene3D" id="3.30.1490.70">
    <property type="match status" value="1"/>
</dbReference>
<dbReference type="GO" id="GO:0006310">
    <property type="term" value="P:DNA recombination"/>
    <property type="evidence" value="ECO:0007669"/>
    <property type="project" value="InterPro"/>
</dbReference>
<gene>
    <name evidence="9" type="ORF">FA13DRAFT_1687361</name>
</gene>
<dbReference type="Gene3D" id="2.40.50.140">
    <property type="entry name" value="Nucleic acid-binding proteins"/>
    <property type="match status" value="1"/>
</dbReference>
<feature type="compositionally biased region" description="Basic and acidic residues" evidence="7">
    <location>
        <begin position="386"/>
        <end position="396"/>
    </location>
</feature>
<evidence type="ECO:0000313" key="10">
    <source>
        <dbReference type="Proteomes" id="UP000298030"/>
    </source>
</evidence>